<dbReference type="SUPFAM" id="SSF54593">
    <property type="entry name" value="Glyoxalase/Bleomycin resistance protein/Dihydroxybiphenyl dioxygenase"/>
    <property type="match status" value="1"/>
</dbReference>
<dbReference type="PANTHER" id="PTHR34109">
    <property type="entry name" value="BNAUNNG04460D PROTEIN-RELATED"/>
    <property type="match status" value="1"/>
</dbReference>
<dbReference type="InterPro" id="IPR037523">
    <property type="entry name" value="VOC_core"/>
</dbReference>
<sequence>MSNNTSQPRVWPMLRARNPRDLIRFLTEAFGFEESVVYGDGERVDHAELSWPLGGGVMLGGTRDVADDPCGLVPGTFGAYVVTDAPDELFARAVAAGARPVRELTDTDYGSRDFVVADPEGNRWSFGTYGGHVAE</sequence>
<gene>
    <name evidence="2" type="ORF">ACFOYY_39110</name>
</gene>
<reference evidence="3" key="1">
    <citation type="journal article" date="2019" name="Int. J. Syst. Evol. Microbiol.">
        <title>The Global Catalogue of Microorganisms (GCM) 10K type strain sequencing project: providing services to taxonomists for standard genome sequencing and annotation.</title>
        <authorList>
            <consortium name="The Broad Institute Genomics Platform"/>
            <consortium name="The Broad Institute Genome Sequencing Center for Infectious Disease"/>
            <person name="Wu L."/>
            <person name="Ma J."/>
        </authorList>
    </citation>
    <scope>NUCLEOTIDE SEQUENCE [LARGE SCALE GENOMIC DNA]</scope>
    <source>
        <strain evidence="3">TBRC 7912</strain>
    </source>
</reference>
<dbReference type="Pfam" id="PF00903">
    <property type="entry name" value="Glyoxalase"/>
    <property type="match status" value="1"/>
</dbReference>
<keyword evidence="3" id="KW-1185">Reference proteome</keyword>
<accession>A0ABV8FFD5</accession>
<dbReference type="EMBL" id="JBHSBC010000053">
    <property type="protein sequence ID" value="MFC3986193.1"/>
    <property type="molecule type" value="Genomic_DNA"/>
</dbReference>
<dbReference type="Gene3D" id="3.30.720.110">
    <property type="match status" value="1"/>
</dbReference>
<dbReference type="InterPro" id="IPR029068">
    <property type="entry name" value="Glyas_Bleomycin-R_OHBP_Dase"/>
</dbReference>
<dbReference type="PANTHER" id="PTHR34109:SF1">
    <property type="entry name" value="VOC DOMAIN-CONTAINING PROTEIN"/>
    <property type="match status" value="1"/>
</dbReference>
<evidence type="ECO:0000313" key="3">
    <source>
        <dbReference type="Proteomes" id="UP001595698"/>
    </source>
</evidence>
<dbReference type="Gene3D" id="3.30.720.120">
    <property type="match status" value="1"/>
</dbReference>
<protein>
    <submittedName>
        <fullName evidence="2">VOC family protein</fullName>
    </submittedName>
</protein>
<dbReference type="Proteomes" id="UP001595698">
    <property type="component" value="Unassembled WGS sequence"/>
</dbReference>
<dbReference type="RefSeq" id="WP_362911867.1">
    <property type="nucleotide sequence ID" value="NZ_JBHSBC010000053.1"/>
</dbReference>
<name>A0ABV8FFD5_9ACTN</name>
<feature type="domain" description="VOC" evidence="1">
    <location>
        <begin position="8"/>
        <end position="129"/>
    </location>
</feature>
<proteinExistence type="predicted"/>
<evidence type="ECO:0000259" key="1">
    <source>
        <dbReference type="PROSITE" id="PS51819"/>
    </source>
</evidence>
<organism evidence="2 3">
    <name type="scientific">Streptosporangium jomthongense</name>
    <dbReference type="NCBI Taxonomy" id="1193683"/>
    <lineage>
        <taxon>Bacteria</taxon>
        <taxon>Bacillati</taxon>
        <taxon>Actinomycetota</taxon>
        <taxon>Actinomycetes</taxon>
        <taxon>Streptosporangiales</taxon>
        <taxon>Streptosporangiaceae</taxon>
        <taxon>Streptosporangium</taxon>
    </lineage>
</organism>
<evidence type="ECO:0000313" key="2">
    <source>
        <dbReference type="EMBL" id="MFC3986193.1"/>
    </source>
</evidence>
<comment type="caution">
    <text evidence="2">The sequence shown here is derived from an EMBL/GenBank/DDBJ whole genome shotgun (WGS) entry which is preliminary data.</text>
</comment>
<dbReference type="PROSITE" id="PS51819">
    <property type="entry name" value="VOC"/>
    <property type="match status" value="1"/>
</dbReference>
<dbReference type="InterPro" id="IPR004360">
    <property type="entry name" value="Glyas_Fos-R_dOase_dom"/>
</dbReference>